<evidence type="ECO:0000313" key="1">
    <source>
        <dbReference type="EMBL" id="OJT03066.1"/>
    </source>
</evidence>
<comment type="caution">
    <text evidence="1">The sequence shown here is derived from an EMBL/GenBank/DDBJ whole genome shotgun (WGS) entry which is preliminary data.</text>
</comment>
<organism evidence="1 2">
    <name type="scientific">Trametes pubescens</name>
    <name type="common">White-rot fungus</name>
    <dbReference type="NCBI Taxonomy" id="154538"/>
    <lineage>
        <taxon>Eukaryota</taxon>
        <taxon>Fungi</taxon>
        <taxon>Dikarya</taxon>
        <taxon>Basidiomycota</taxon>
        <taxon>Agaricomycotina</taxon>
        <taxon>Agaricomycetes</taxon>
        <taxon>Polyporales</taxon>
        <taxon>Polyporaceae</taxon>
        <taxon>Trametes</taxon>
    </lineage>
</organism>
<keyword evidence="2" id="KW-1185">Reference proteome</keyword>
<gene>
    <name evidence="1" type="ORF">TRAPUB_6409</name>
</gene>
<reference evidence="1 2" key="1">
    <citation type="submission" date="2016-10" db="EMBL/GenBank/DDBJ databases">
        <title>Genome sequence of the basidiomycete white-rot fungus Trametes pubescens.</title>
        <authorList>
            <person name="Makela M.R."/>
            <person name="Granchi Z."/>
            <person name="Peng M."/>
            <person name="De Vries R.P."/>
            <person name="Grigoriev I."/>
            <person name="Riley R."/>
            <person name="Hilden K."/>
        </authorList>
    </citation>
    <scope>NUCLEOTIDE SEQUENCE [LARGE SCALE GENOMIC DNA]</scope>
    <source>
        <strain evidence="1 2">FBCC735</strain>
    </source>
</reference>
<evidence type="ECO:0008006" key="3">
    <source>
        <dbReference type="Google" id="ProtNLM"/>
    </source>
</evidence>
<proteinExistence type="predicted"/>
<dbReference type="OrthoDB" id="3235026at2759"/>
<sequence length="56" mass="6438">MFATHTASWSCLPVEMKLSIVDQLDLDDVRTFAKVDREAYNLSIPALFRVRLPTRV</sequence>
<name>A0A1M2V6G0_TRAPU</name>
<accession>A0A1M2V6G0</accession>
<protein>
    <recommendedName>
        <fullName evidence="3">F-box domain-containing protein</fullName>
    </recommendedName>
</protein>
<dbReference type="AlphaFoldDB" id="A0A1M2V6G0"/>
<evidence type="ECO:0000313" key="2">
    <source>
        <dbReference type="Proteomes" id="UP000184267"/>
    </source>
</evidence>
<dbReference type="Proteomes" id="UP000184267">
    <property type="component" value="Unassembled WGS sequence"/>
</dbReference>
<dbReference type="EMBL" id="MNAD01001636">
    <property type="protein sequence ID" value="OJT03066.1"/>
    <property type="molecule type" value="Genomic_DNA"/>
</dbReference>